<dbReference type="EMBL" id="FNKH01000002">
    <property type="protein sequence ID" value="SDQ32681.1"/>
    <property type="molecule type" value="Genomic_DNA"/>
</dbReference>
<accession>A0A1H0ZZL3</accession>
<evidence type="ECO:0000256" key="2">
    <source>
        <dbReference type="ARBA" id="ARBA00022692"/>
    </source>
</evidence>
<evidence type="ECO:0000256" key="3">
    <source>
        <dbReference type="ARBA" id="ARBA00022989"/>
    </source>
</evidence>
<organism evidence="8 9">
    <name type="scientific">Crystallibacter crystallopoietes</name>
    <dbReference type="NCBI Taxonomy" id="37928"/>
    <lineage>
        <taxon>Bacteria</taxon>
        <taxon>Bacillati</taxon>
        <taxon>Actinomycetota</taxon>
        <taxon>Actinomycetes</taxon>
        <taxon>Micrococcales</taxon>
        <taxon>Micrococcaceae</taxon>
        <taxon>Crystallibacter</taxon>
    </lineage>
</organism>
<reference evidence="8 9" key="1">
    <citation type="submission" date="2016-10" db="EMBL/GenBank/DDBJ databases">
        <authorList>
            <person name="de Groot N.N."/>
        </authorList>
    </citation>
    <scope>NUCLEOTIDE SEQUENCE [LARGE SCALE GENOMIC DNA]</scope>
    <source>
        <strain evidence="8 9">DSM 20117</strain>
    </source>
</reference>
<dbReference type="PANTHER" id="PTHR38480:SF1">
    <property type="entry name" value="SLR0254 PROTEIN"/>
    <property type="match status" value="1"/>
</dbReference>
<gene>
    <name evidence="8" type="ORF">SAMN04489742_0652</name>
</gene>
<dbReference type="GO" id="GO:0016020">
    <property type="term" value="C:membrane"/>
    <property type="evidence" value="ECO:0007669"/>
    <property type="project" value="UniProtKB-SubCell"/>
</dbReference>
<feature type="region of interest" description="Disordered" evidence="5">
    <location>
        <begin position="247"/>
        <end position="267"/>
    </location>
</feature>
<feature type="transmembrane region" description="Helical" evidence="6">
    <location>
        <begin position="57"/>
        <end position="76"/>
    </location>
</feature>
<dbReference type="AlphaFoldDB" id="A0A1H0ZZL3"/>
<name>A0A1H0ZZL3_9MICC</name>
<keyword evidence="9" id="KW-1185">Reference proteome</keyword>
<evidence type="ECO:0000256" key="6">
    <source>
        <dbReference type="SAM" id="Phobius"/>
    </source>
</evidence>
<feature type="transmembrane region" description="Helical" evidence="6">
    <location>
        <begin position="107"/>
        <end position="132"/>
    </location>
</feature>
<sequence length="267" mass="29577">MSNIVTGEAVVLELRPASFGVRALSSMIDCIINFLLLILTTAFLAETVQIGFDPAAAQALVLTMVVFFLVIVPVTLETLTRGKSVGRLIMGLRIVRDDGGSIRFRHALIRGLVGVFELYLLLGSVAFVVALFNDRSKRLGDLLAGTYSMRERVGVIPQELPHIPPQLVPWVKLTDMGRLPEPLARRISQFIVQSPKMIPASRERLAIDLANETSGYVSPPPPAGTAPEMFLIAVMAERRERDFARLSRQYERSQAQSKRLHSLPFQD</sequence>
<feature type="domain" description="RDD" evidence="7">
    <location>
        <begin position="17"/>
        <end position="145"/>
    </location>
</feature>
<proteinExistence type="predicted"/>
<dbReference type="InterPro" id="IPR010432">
    <property type="entry name" value="RDD"/>
</dbReference>
<evidence type="ECO:0000313" key="9">
    <source>
        <dbReference type="Proteomes" id="UP000181917"/>
    </source>
</evidence>
<keyword evidence="2 6" id="KW-0812">Transmembrane</keyword>
<evidence type="ECO:0000256" key="1">
    <source>
        <dbReference type="ARBA" id="ARBA00004141"/>
    </source>
</evidence>
<evidence type="ECO:0000256" key="5">
    <source>
        <dbReference type="SAM" id="MobiDB-lite"/>
    </source>
</evidence>
<comment type="subcellular location">
    <subcellularLocation>
        <location evidence="1">Membrane</location>
        <topology evidence="1">Multi-pass membrane protein</topology>
    </subcellularLocation>
</comment>
<dbReference type="RefSeq" id="WP_074699206.1">
    <property type="nucleotide sequence ID" value="NZ_CP018863.1"/>
</dbReference>
<dbReference type="KEGG" id="acry:AC20117_14060"/>
<dbReference type="STRING" id="37928.SAMN04489742_0652"/>
<feature type="transmembrane region" description="Helical" evidence="6">
    <location>
        <begin position="23"/>
        <end position="45"/>
    </location>
</feature>
<keyword evidence="3 6" id="KW-1133">Transmembrane helix</keyword>
<dbReference type="Pfam" id="PF06271">
    <property type="entry name" value="RDD"/>
    <property type="match status" value="1"/>
</dbReference>
<dbReference type="Proteomes" id="UP000181917">
    <property type="component" value="Unassembled WGS sequence"/>
</dbReference>
<evidence type="ECO:0000259" key="7">
    <source>
        <dbReference type="Pfam" id="PF06271"/>
    </source>
</evidence>
<protein>
    <submittedName>
        <fullName evidence="8">Uncharacterized membrane protein YckC, RDD family</fullName>
    </submittedName>
</protein>
<evidence type="ECO:0000313" key="8">
    <source>
        <dbReference type="EMBL" id="SDQ32681.1"/>
    </source>
</evidence>
<dbReference type="PANTHER" id="PTHR38480">
    <property type="entry name" value="SLR0254 PROTEIN"/>
    <property type="match status" value="1"/>
</dbReference>
<keyword evidence="4 6" id="KW-0472">Membrane</keyword>
<evidence type="ECO:0000256" key="4">
    <source>
        <dbReference type="ARBA" id="ARBA00023136"/>
    </source>
</evidence>
<dbReference type="OrthoDB" id="9787732at2"/>